<dbReference type="SUPFAM" id="SSF81321">
    <property type="entry name" value="Family A G protein-coupled receptor-like"/>
    <property type="match status" value="1"/>
</dbReference>
<feature type="region of interest" description="Disordered" evidence="1">
    <location>
        <begin position="1"/>
        <end position="21"/>
    </location>
</feature>
<evidence type="ECO:0000256" key="1">
    <source>
        <dbReference type="SAM" id="MobiDB-lite"/>
    </source>
</evidence>
<evidence type="ECO:0000313" key="3">
    <source>
        <dbReference type="EMBL" id="WAR12581.1"/>
    </source>
</evidence>
<name>A0ABY7EZL2_MYAAR</name>
<feature type="compositionally biased region" description="Polar residues" evidence="1">
    <location>
        <begin position="1"/>
        <end position="15"/>
    </location>
</feature>
<keyword evidence="2" id="KW-0472">Membrane</keyword>
<keyword evidence="2" id="KW-0812">Transmembrane</keyword>
<gene>
    <name evidence="3" type="ORF">MAR_026761</name>
</gene>
<dbReference type="Proteomes" id="UP001164746">
    <property type="component" value="Chromosome 8"/>
</dbReference>
<feature type="transmembrane region" description="Helical" evidence="2">
    <location>
        <begin position="29"/>
        <end position="51"/>
    </location>
</feature>
<protein>
    <recommendedName>
        <fullName evidence="5">G-protein coupled receptors family 1 profile domain-containing protein</fullName>
    </recommendedName>
</protein>
<dbReference type="Gene3D" id="1.20.1070.10">
    <property type="entry name" value="Rhodopsin 7-helix transmembrane proteins"/>
    <property type="match status" value="1"/>
</dbReference>
<organism evidence="3 4">
    <name type="scientific">Mya arenaria</name>
    <name type="common">Soft-shell clam</name>
    <dbReference type="NCBI Taxonomy" id="6604"/>
    <lineage>
        <taxon>Eukaryota</taxon>
        <taxon>Metazoa</taxon>
        <taxon>Spiralia</taxon>
        <taxon>Lophotrochozoa</taxon>
        <taxon>Mollusca</taxon>
        <taxon>Bivalvia</taxon>
        <taxon>Autobranchia</taxon>
        <taxon>Heteroconchia</taxon>
        <taxon>Euheterodonta</taxon>
        <taxon>Imparidentia</taxon>
        <taxon>Neoheterodontei</taxon>
        <taxon>Myida</taxon>
        <taxon>Myoidea</taxon>
        <taxon>Myidae</taxon>
        <taxon>Mya</taxon>
    </lineage>
</organism>
<keyword evidence="2" id="KW-1133">Transmembrane helix</keyword>
<keyword evidence="4" id="KW-1185">Reference proteome</keyword>
<dbReference type="EMBL" id="CP111019">
    <property type="protein sequence ID" value="WAR12581.1"/>
    <property type="molecule type" value="Genomic_DNA"/>
</dbReference>
<accession>A0ABY7EZL2</accession>
<evidence type="ECO:0008006" key="5">
    <source>
        <dbReference type="Google" id="ProtNLM"/>
    </source>
</evidence>
<sequence length="146" mass="16923">MLRQHSSFSGRSGTQVHKRQDHGEVSQRITCMLLAVSFTFLITTIPMNIYIIYTSKLRKILELLSNTISEMLMYTNHSISFILLTGKKFRSQARLMMFACNTKQVLNRFINRSDCSLFGSFRLLKLNTSRTDYVNCSQVNHVEVQM</sequence>
<evidence type="ECO:0000313" key="4">
    <source>
        <dbReference type="Proteomes" id="UP001164746"/>
    </source>
</evidence>
<proteinExistence type="predicted"/>
<evidence type="ECO:0000256" key="2">
    <source>
        <dbReference type="SAM" id="Phobius"/>
    </source>
</evidence>
<reference evidence="3" key="1">
    <citation type="submission" date="2022-11" db="EMBL/GenBank/DDBJ databases">
        <title>Centuries of genome instability and evolution in soft-shell clam transmissible cancer (bioRxiv).</title>
        <authorList>
            <person name="Hart S.F.M."/>
            <person name="Yonemitsu M.A."/>
            <person name="Giersch R.M."/>
            <person name="Beal B.F."/>
            <person name="Arriagada G."/>
            <person name="Davis B.W."/>
            <person name="Ostrander E.A."/>
            <person name="Goff S.P."/>
            <person name="Metzger M.J."/>
        </authorList>
    </citation>
    <scope>NUCLEOTIDE SEQUENCE</scope>
    <source>
        <strain evidence="3">MELC-2E11</strain>
        <tissue evidence="3">Siphon/mantle</tissue>
    </source>
</reference>